<keyword evidence="2" id="KW-1185">Reference proteome</keyword>
<name>A0ABR4CLG5_9HELO</name>
<accession>A0ABR4CLG5</accession>
<comment type="caution">
    <text evidence="1">The sequence shown here is derived from an EMBL/GenBank/DDBJ whole genome shotgun (WGS) entry which is preliminary data.</text>
</comment>
<organism evidence="1 2">
    <name type="scientific">Oculimacula yallundae</name>
    <dbReference type="NCBI Taxonomy" id="86028"/>
    <lineage>
        <taxon>Eukaryota</taxon>
        <taxon>Fungi</taxon>
        <taxon>Dikarya</taxon>
        <taxon>Ascomycota</taxon>
        <taxon>Pezizomycotina</taxon>
        <taxon>Leotiomycetes</taxon>
        <taxon>Helotiales</taxon>
        <taxon>Ploettnerulaceae</taxon>
        <taxon>Oculimacula</taxon>
    </lineage>
</organism>
<gene>
    <name evidence="1" type="ORF">VTL71DRAFT_13307</name>
</gene>
<dbReference type="Proteomes" id="UP001595075">
    <property type="component" value="Unassembled WGS sequence"/>
</dbReference>
<proteinExistence type="predicted"/>
<reference evidence="1 2" key="1">
    <citation type="journal article" date="2024" name="Commun. Biol.">
        <title>Comparative genomic analysis of thermophilic fungi reveals convergent evolutionary adaptations and gene losses.</title>
        <authorList>
            <person name="Steindorff A.S."/>
            <person name="Aguilar-Pontes M.V."/>
            <person name="Robinson A.J."/>
            <person name="Andreopoulos B."/>
            <person name="LaButti K."/>
            <person name="Kuo A."/>
            <person name="Mondo S."/>
            <person name="Riley R."/>
            <person name="Otillar R."/>
            <person name="Haridas S."/>
            <person name="Lipzen A."/>
            <person name="Grimwood J."/>
            <person name="Schmutz J."/>
            <person name="Clum A."/>
            <person name="Reid I.D."/>
            <person name="Moisan M.C."/>
            <person name="Butler G."/>
            <person name="Nguyen T.T.M."/>
            <person name="Dewar K."/>
            <person name="Conant G."/>
            <person name="Drula E."/>
            <person name="Henrissat B."/>
            <person name="Hansel C."/>
            <person name="Singer S."/>
            <person name="Hutchinson M.I."/>
            <person name="de Vries R.P."/>
            <person name="Natvig D.O."/>
            <person name="Powell A.J."/>
            <person name="Tsang A."/>
            <person name="Grigoriev I.V."/>
        </authorList>
    </citation>
    <scope>NUCLEOTIDE SEQUENCE [LARGE SCALE GENOMIC DNA]</scope>
    <source>
        <strain evidence="1 2">CBS 494.80</strain>
    </source>
</reference>
<sequence length="116" mass="12939">MSPILIHLIRGHQSLTQPFVFQTVMTLIVGLSSENSTFTRNSGTYFELWNHAWTHTLHHSSRGHSPVSLISDPDMSVGYSEGYSDTTQPYSKSRANVGINFDTCSTNTGGWQLEAY</sequence>
<protein>
    <submittedName>
        <fullName evidence="1">Uncharacterized protein</fullName>
    </submittedName>
</protein>
<dbReference type="EMBL" id="JAZHXI010000006">
    <property type="protein sequence ID" value="KAL2070281.1"/>
    <property type="molecule type" value="Genomic_DNA"/>
</dbReference>
<evidence type="ECO:0000313" key="2">
    <source>
        <dbReference type="Proteomes" id="UP001595075"/>
    </source>
</evidence>
<evidence type="ECO:0000313" key="1">
    <source>
        <dbReference type="EMBL" id="KAL2070281.1"/>
    </source>
</evidence>